<evidence type="ECO:0000313" key="2">
    <source>
        <dbReference type="Proteomes" id="UP001438112"/>
    </source>
</evidence>
<accession>A0ABP9ZGN0</accession>
<name>A0ABP9ZGN0_9LACO</name>
<comment type="caution">
    <text evidence="1">The sequence shown here is derived from an EMBL/GenBank/DDBJ whole genome shotgun (WGS) entry which is preliminary data.</text>
</comment>
<dbReference type="Proteomes" id="UP001438112">
    <property type="component" value="Unassembled WGS sequence"/>
</dbReference>
<sequence length="159" mass="18617">MKTLQDLVDRLNRSDQLNDNFSTSGSRDRDYSIDINGEEIILFSLKDRTYSFTSYIAWVNDKDQDLIVKYLANHTPDDWFAEKKYNIVIGQDKDKTNEYYTAYRKSFGNSFATNDATLQDELTRYEYLFTEQEIEELKSTLPTNMAKIVDLGKVEVKDD</sequence>
<gene>
    <name evidence="1" type="ORF">AP20H10_03230</name>
</gene>
<keyword evidence="2" id="KW-1185">Reference proteome</keyword>
<reference evidence="1 2" key="1">
    <citation type="submission" date="2024-03" db="EMBL/GenBank/DDBJ databases">
        <title>Inconsistent identification of Apilactobacillus kunkeei-related strains obtained by well-developed overall genome related indices.</title>
        <authorList>
            <person name="Maeno S."/>
            <person name="Endo A."/>
        </authorList>
    </citation>
    <scope>NUCLEOTIDE SEQUENCE [LARGE SCALE GENOMIC DNA]</scope>
    <source>
        <strain evidence="1 2">20H-10</strain>
    </source>
</reference>
<dbReference type="RefSeq" id="WP_353317401.1">
    <property type="nucleotide sequence ID" value="NZ_BAABVV010000024.1"/>
</dbReference>
<dbReference type="EMBL" id="BAABVV010000024">
    <property type="protein sequence ID" value="GAA6113960.1"/>
    <property type="molecule type" value="Genomic_DNA"/>
</dbReference>
<evidence type="ECO:0000313" key="1">
    <source>
        <dbReference type="EMBL" id="GAA6113960.1"/>
    </source>
</evidence>
<proteinExistence type="predicted"/>
<protein>
    <submittedName>
        <fullName evidence="1">Uncharacterized protein</fullName>
    </submittedName>
</protein>
<organism evidence="1 2">
    <name type="scientific">Apilactobacillus apinorum</name>
    <dbReference type="NCBI Taxonomy" id="1218495"/>
    <lineage>
        <taxon>Bacteria</taxon>
        <taxon>Bacillati</taxon>
        <taxon>Bacillota</taxon>
        <taxon>Bacilli</taxon>
        <taxon>Lactobacillales</taxon>
        <taxon>Lactobacillaceae</taxon>
        <taxon>Apilactobacillus</taxon>
    </lineage>
</organism>